<dbReference type="InterPro" id="IPR000391">
    <property type="entry name" value="Rng_hydr_dOase-bsu"/>
</dbReference>
<organism evidence="3 4">
    <name type="scientific">Trinickia fusca</name>
    <dbReference type="NCBI Taxonomy" id="2419777"/>
    <lineage>
        <taxon>Bacteria</taxon>
        <taxon>Pseudomonadati</taxon>
        <taxon>Pseudomonadota</taxon>
        <taxon>Betaproteobacteria</taxon>
        <taxon>Burkholderiales</taxon>
        <taxon>Burkholderiaceae</taxon>
        <taxon>Trinickia</taxon>
    </lineage>
</organism>
<name>A0A494X0H2_9BURK</name>
<dbReference type="RefSeq" id="WP_121281297.1">
    <property type="nucleotide sequence ID" value="NZ_RBZV01000014.1"/>
</dbReference>
<dbReference type="InterPro" id="IPR032710">
    <property type="entry name" value="NTF2-like_dom_sf"/>
</dbReference>
<comment type="caution">
    <text evidence="3">The sequence shown here is derived from an EMBL/GenBank/DDBJ whole genome shotgun (WGS) entry which is preliminary data.</text>
</comment>
<dbReference type="CDD" id="cd00667">
    <property type="entry name" value="ring_hydroxylating_dioxygenases_beta"/>
    <property type="match status" value="1"/>
</dbReference>
<sequence length="156" mass="18586">MEINDYYALVQLYANYSYALDSGEWERWPELFVDDCTYKIMPRENHEQGLPLALLHLESKGMLKDRVYSVKETFFFDPHYQRHIVDNPLVRNTNGDVWEVEANYVVLKTKSNQLSEVYNTGRYFDRIRKTPQGLRFESRICMFDSELIPNSLIYPI</sequence>
<keyword evidence="2" id="KW-0560">Oxidoreductase</keyword>
<dbReference type="AlphaFoldDB" id="A0A494X0H2"/>
<dbReference type="Pfam" id="PF00866">
    <property type="entry name" value="Ring_hydroxyl_B"/>
    <property type="match status" value="1"/>
</dbReference>
<evidence type="ECO:0000313" key="4">
    <source>
        <dbReference type="Proteomes" id="UP000280434"/>
    </source>
</evidence>
<dbReference type="Proteomes" id="UP000280434">
    <property type="component" value="Unassembled WGS sequence"/>
</dbReference>
<dbReference type="GO" id="GO:0016491">
    <property type="term" value="F:oxidoreductase activity"/>
    <property type="evidence" value="ECO:0007669"/>
    <property type="project" value="UniProtKB-KW"/>
</dbReference>
<dbReference type="EMBL" id="RBZV01000014">
    <property type="protein sequence ID" value="RKP44207.1"/>
    <property type="molecule type" value="Genomic_DNA"/>
</dbReference>
<accession>A0A494X0H2</accession>
<evidence type="ECO:0000256" key="2">
    <source>
        <dbReference type="ARBA" id="ARBA00023002"/>
    </source>
</evidence>
<dbReference type="SUPFAM" id="SSF54427">
    <property type="entry name" value="NTF2-like"/>
    <property type="match status" value="1"/>
</dbReference>
<reference evidence="3 4" key="1">
    <citation type="submission" date="2018-10" db="EMBL/GenBank/DDBJ databases">
        <title>Paraburkholderia sp. 7MK8-2, isolated from soil.</title>
        <authorList>
            <person name="Gao Z.-H."/>
            <person name="Qiu L.-H."/>
        </authorList>
    </citation>
    <scope>NUCLEOTIDE SEQUENCE [LARGE SCALE GENOMIC DNA]</scope>
    <source>
        <strain evidence="3 4">7MK8-2</strain>
    </source>
</reference>
<keyword evidence="4" id="KW-1185">Reference proteome</keyword>
<evidence type="ECO:0000313" key="3">
    <source>
        <dbReference type="EMBL" id="RKP44207.1"/>
    </source>
</evidence>
<gene>
    <name evidence="3" type="ORF">D7S89_23340</name>
</gene>
<comment type="similarity">
    <text evidence="1">Belongs to the bacterial ring-hydroxylating dioxygenase beta subunit family.</text>
</comment>
<dbReference type="OrthoDB" id="2674149at2"/>
<dbReference type="Gene3D" id="3.10.450.50">
    <property type="match status" value="1"/>
</dbReference>
<proteinExistence type="inferred from homology"/>
<protein>
    <submittedName>
        <fullName evidence="3">Salicylate hydroxylase</fullName>
    </submittedName>
</protein>
<evidence type="ECO:0000256" key="1">
    <source>
        <dbReference type="ARBA" id="ARBA00009570"/>
    </source>
</evidence>